<dbReference type="Pfam" id="PF00589">
    <property type="entry name" value="Phage_integrase"/>
    <property type="match status" value="1"/>
</dbReference>
<dbReference type="GO" id="GO:0006310">
    <property type="term" value="P:DNA recombination"/>
    <property type="evidence" value="ECO:0007669"/>
    <property type="project" value="UniProtKB-KW"/>
</dbReference>
<dbReference type="OrthoDB" id="6173494at2"/>
<evidence type="ECO:0000256" key="2">
    <source>
        <dbReference type="ARBA" id="ARBA00022908"/>
    </source>
</evidence>
<accession>A0A4U1B817</accession>
<dbReference type="PROSITE" id="PS51898">
    <property type="entry name" value="TYR_RECOMBINASE"/>
    <property type="match status" value="1"/>
</dbReference>
<evidence type="ECO:0000259" key="5">
    <source>
        <dbReference type="PROSITE" id="PS51898"/>
    </source>
</evidence>
<dbReference type="InterPro" id="IPR002104">
    <property type="entry name" value="Integrase_catalytic"/>
</dbReference>
<dbReference type="SUPFAM" id="SSF56349">
    <property type="entry name" value="DNA breaking-rejoining enzymes"/>
    <property type="match status" value="1"/>
</dbReference>
<keyword evidence="2" id="KW-0229">DNA integration</keyword>
<organism evidence="6 7">
    <name type="scientific">Ferrimonas sediminicola</name>
    <dbReference type="NCBI Taxonomy" id="2569538"/>
    <lineage>
        <taxon>Bacteria</taxon>
        <taxon>Pseudomonadati</taxon>
        <taxon>Pseudomonadota</taxon>
        <taxon>Gammaproteobacteria</taxon>
        <taxon>Alteromonadales</taxon>
        <taxon>Ferrimonadaceae</taxon>
        <taxon>Ferrimonas</taxon>
    </lineage>
</organism>
<comment type="similarity">
    <text evidence="1">Belongs to the 'phage' integrase family.</text>
</comment>
<keyword evidence="4" id="KW-0233">DNA recombination</keyword>
<dbReference type="Proteomes" id="UP000305674">
    <property type="component" value="Unassembled WGS sequence"/>
</dbReference>
<keyword evidence="3" id="KW-0238">DNA-binding</keyword>
<dbReference type="InterPro" id="IPR050090">
    <property type="entry name" value="Tyrosine_recombinase_XerCD"/>
</dbReference>
<gene>
    <name evidence="6" type="ORF">FCL40_17090</name>
</gene>
<proteinExistence type="inferred from homology"/>
<evidence type="ECO:0000313" key="6">
    <source>
        <dbReference type="EMBL" id="TKB46772.1"/>
    </source>
</evidence>
<feature type="domain" description="Tyr recombinase" evidence="5">
    <location>
        <begin position="173"/>
        <end position="361"/>
    </location>
</feature>
<evidence type="ECO:0000256" key="3">
    <source>
        <dbReference type="ARBA" id="ARBA00023125"/>
    </source>
</evidence>
<reference evidence="6 7" key="1">
    <citation type="submission" date="2019-04" db="EMBL/GenBank/DDBJ databases">
        <authorList>
            <person name="Hwang J.C."/>
        </authorList>
    </citation>
    <scope>NUCLEOTIDE SEQUENCE [LARGE SCALE GENOMIC DNA]</scope>
    <source>
        <strain evidence="6 7">IMCC35001</strain>
    </source>
</reference>
<dbReference type="GO" id="GO:0003677">
    <property type="term" value="F:DNA binding"/>
    <property type="evidence" value="ECO:0007669"/>
    <property type="project" value="UniProtKB-KW"/>
</dbReference>
<dbReference type="PANTHER" id="PTHR30349">
    <property type="entry name" value="PHAGE INTEGRASE-RELATED"/>
    <property type="match status" value="1"/>
</dbReference>
<dbReference type="AlphaFoldDB" id="A0A4U1B817"/>
<evidence type="ECO:0000313" key="7">
    <source>
        <dbReference type="Proteomes" id="UP000305674"/>
    </source>
</evidence>
<evidence type="ECO:0000256" key="4">
    <source>
        <dbReference type="ARBA" id="ARBA00023172"/>
    </source>
</evidence>
<dbReference type="Gene3D" id="1.10.443.10">
    <property type="entry name" value="Intergrase catalytic core"/>
    <property type="match status" value="1"/>
</dbReference>
<comment type="caution">
    <text evidence="6">The sequence shown here is derived from an EMBL/GenBank/DDBJ whole genome shotgun (WGS) entry which is preliminary data.</text>
</comment>
<dbReference type="EMBL" id="SWCI01000018">
    <property type="protein sequence ID" value="TKB46772.1"/>
    <property type="molecule type" value="Genomic_DNA"/>
</dbReference>
<keyword evidence="7" id="KW-1185">Reference proteome</keyword>
<dbReference type="PANTHER" id="PTHR30349:SF64">
    <property type="entry name" value="PROPHAGE INTEGRASE INTD-RELATED"/>
    <property type="match status" value="1"/>
</dbReference>
<evidence type="ECO:0000256" key="1">
    <source>
        <dbReference type="ARBA" id="ARBA00008857"/>
    </source>
</evidence>
<dbReference type="RefSeq" id="WP_136854505.1">
    <property type="nucleotide sequence ID" value="NZ_SWCI01000018.1"/>
</dbReference>
<dbReference type="InterPro" id="IPR010998">
    <property type="entry name" value="Integrase_recombinase_N"/>
</dbReference>
<dbReference type="InterPro" id="IPR013762">
    <property type="entry name" value="Integrase-like_cat_sf"/>
</dbReference>
<dbReference type="Gene3D" id="1.10.150.130">
    <property type="match status" value="1"/>
</dbReference>
<sequence length="384" mass="43909">MGRKSESWKRPDWLPTGISKNGNLYYWRPGGGLPSVKLCSVKSSRTAVERAFAHAKAQASGQRTFDDLFAKHADIFKGSKATLADMANYYRCYIEPQWQFRDPDSITHIDLNNWFDELQKERSHSVAKNVRCYLGMVYKMGMSRGWCKTNPVKLTETIKLSKEEKIAKAEAKRKRPQLSWEEFDKVYDLATPQIKIIMLLGALCGLRRTDCAEVKLEDLEDDGIYVLQSKNLVQQVKGWNARLREVLELHKQQPLRGKPETVEKNRAKITTLLYGQYGQPYSAAGISNLWNKFREKLRDEYDIDLWWAPHEHKRFFSTELYQETGDLNEVAKATGNNDVATLKRSYIQGIPVVTTIDGSAGQSVEAGISWQGFSYNTEISYAVA</sequence>
<dbReference type="GO" id="GO:0015074">
    <property type="term" value="P:DNA integration"/>
    <property type="evidence" value="ECO:0007669"/>
    <property type="project" value="UniProtKB-KW"/>
</dbReference>
<protein>
    <recommendedName>
        <fullName evidence="5">Tyr recombinase domain-containing protein</fullName>
    </recommendedName>
</protein>
<name>A0A4U1B817_9GAMM</name>
<dbReference type="InterPro" id="IPR011010">
    <property type="entry name" value="DNA_brk_join_enz"/>
</dbReference>